<dbReference type="InterPro" id="IPR019137">
    <property type="entry name" value="Nck-associated_protein-1"/>
</dbReference>
<accession>A0ABM1MQS1</accession>
<dbReference type="PANTHER" id="PTHR12093:SF10">
    <property type="entry name" value="MEMBRANE-ASSOCIATED PROTEIN HEM"/>
    <property type="match status" value="1"/>
</dbReference>
<proteinExistence type="inferred from homology"/>
<protein>
    <submittedName>
        <fullName evidence="3 4">Membrane-associated protein Hem</fullName>
    </submittedName>
</protein>
<dbReference type="RefSeq" id="XP_017776921.1">
    <property type="nucleotide sequence ID" value="XM_017921432.1"/>
</dbReference>
<dbReference type="RefSeq" id="XP_017776920.1">
    <property type="nucleotide sequence ID" value="XM_017921431.1"/>
</dbReference>
<dbReference type="Proteomes" id="UP000695000">
    <property type="component" value="Unplaced"/>
</dbReference>
<name>A0ABM1MQS1_NICVS</name>
<evidence type="ECO:0000256" key="1">
    <source>
        <dbReference type="ARBA" id="ARBA00037947"/>
    </source>
</evidence>
<comment type="similarity">
    <text evidence="1">Belongs to the HEM-1/HEM-2 family.</text>
</comment>
<dbReference type="Pfam" id="PF09735">
    <property type="entry name" value="Nckap1"/>
    <property type="match status" value="1"/>
</dbReference>
<evidence type="ECO:0000313" key="4">
    <source>
        <dbReference type="RefSeq" id="XP_017776921.1"/>
    </source>
</evidence>
<evidence type="ECO:0000313" key="3">
    <source>
        <dbReference type="RefSeq" id="XP_017776920.1"/>
    </source>
</evidence>
<dbReference type="PANTHER" id="PTHR12093">
    <property type="entry name" value="NCK-ASSOCIATED PROTEIN 1"/>
    <property type="match status" value="1"/>
</dbReference>
<dbReference type="GeneID" id="108562924"/>
<reference evidence="3 4" key="1">
    <citation type="submission" date="2025-05" db="UniProtKB">
        <authorList>
            <consortium name="RefSeq"/>
        </authorList>
    </citation>
    <scope>IDENTIFICATION</scope>
    <source>
        <tissue evidence="3 4">Whole Larva</tissue>
    </source>
</reference>
<sequence length="1124" mass="129086">MIRQGYDRKLAEKLIILNDRGVGMLTRIYNIKKACGDAKSKPGFLSDKNLESSIRTITRRFPQIDVKSLQPLFLIKNEIIKSLSLYYYTFVDLLDFKDNVSELLTSMDAYQVHLDITLNFELTKNYMDLVVTYVSLMILLSRVDDRKAVLGLFNAAYEMAHSEGDKSFPRLGTMIIDYEMPFKKLAEEFVPHSRLVLSALSSLYETYMNRNVSAVKWRSDFKLSLVGNPSLLLKPVIADSMSCEYLSLDVMDRWIIFGLTLCYNQIATDIFNPMWVGALESSWAVPLFRDEVIHIHPYVLSFFELNKNVKGISKRISEVKDCQNHAVQKAGYKHRERRKFLRTALKELGLILTDQPGLLGPKALTVFMALCYARDEVLWLLRHNDNPSHAKGKGKSPEDLVDRQLPELLFHMEELRVLVRKYSQVMQRYYVQYLSAYDAIALKNMIQNMQVCPEDESTILSSLCSTISNLSIKQVEDNELFDFIAFRLDWFRFQTFISGGKSSIKISDNKELVHFFDSVQFHTRMVDHLDNIITETSDLSIFCFYSRIFEEQFHMCLEFPAQNRYITAFPSICSHFQNCTHELCPEERHHIRERSLSVVNIFLEEMAKEAKNIITAICDEQCKMSDKLLPKNCAIVISQQMNRKKKDKNKKHILEVERPGKESYRKTRENLTTMDKLHMALTELCFAINYCPTINVWEYTFAPREYLHQHLENRFAQALVGMVMFKPETNEIAKPTELLASVRAYMNVLQTVENYVHIDITRVFNNCLLQQTQKVDSHGDKTIAAHYTQWYSEVLLRRVSAGNICFSMNQRAFVSLTAEGAIPFNAEEFSDINELRALSELIGPYGMKQLSETLMWHISSQVQELKKLAGANKETLTALRTNFDKPEVMKENFKKLTNVENVLQRMTIVGVILSFRQLAQSSLTDVLEERIPFLLSSILDFKHHLPSGDPMKIVSEMTSAAGLPCKVDPTLVSALKVQNQGNEVEMEDHSLVCLLMVFVAVSIPKLAKNEGSFYRASLEGHSNNIHCMALAINNIFGALFTICGMGDIEDRMKEFLALASSSLLRLGQEADKEAIRNRESVYLLLDQIVQESPFLTMDLLESCFPYALIRNAYHAVYKQEQAMA</sequence>
<keyword evidence="2" id="KW-1185">Reference proteome</keyword>
<gene>
    <name evidence="3 4" type="primary">LOC108562924</name>
</gene>
<organism evidence="2 4">
    <name type="scientific">Nicrophorus vespilloides</name>
    <name type="common">Boreal carrion beetle</name>
    <dbReference type="NCBI Taxonomy" id="110193"/>
    <lineage>
        <taxon>Eukaryota</taxon>
        <taxon>Metazoa</taxon>
        <taxon>Ecdysozoa</taxon>
        <taxon>Arthropoda</taxon>
        <taxon>Hexapoda</taxon>
        <taxon>Insecta</taxon>
        <taxon>Pterygota</taxon>
        <taxon>Neoptera</taxon>
        <taxon>Endopterygota</taxon>
        <taxon>Coleoptera</taxon>
        <taxon>Polyphaga</taxon>
        <taxon>Staphyliniformia</taxon>
        <taxon>Silphidae</taxon>
        <taxon>Nicrophorinae</taxon>
        <taxon>Nicrophorus</taxon>
    </lineage>
</organism>
<evidence type="ECO:0000313" key="2">
    <source>
        <dbReference type="Proteomes" id="UP000695000"/>
    </source>
</evidence>